<accession>A0A7J3XZD3</accession>
<name>A0A7J3XZD3_9CREN</name>
<evidence type="ECO:0000313" key="1">
    <source>
        <dbReference type="EMBL" id="HHP68036.1"/>
    </source>
</evidence>
<organism evidence="1">
    <name type="scientific">Thermogladius calderae</name>
    <dbReference type="NCBI Taxonomy" id="1200300"/>
    <lineage>
        <taxon>Archaea</taxon>
        <taxon>Thermoproteota</taxon>
        <taxon>Thermoprotei</taxon>
        <taxon>Desulfurococcales</taxon>
        <taxon>Desulfurococcaceae</taxon>
        <taxon>Thermogladius</taxon>
    </lineage>
</organism>
<gene>
    <name evidence="1" type="ORF">ENM60_04535</name>
</gene>
<reference evidence="1" key="1">
    <citation type="journal article" date="2020" name="mSystems">
        <title>Genome- and Community-Level Interaction Insights into Carbon Utilization and Element Cycling Functions of Hydrothermarchaeota in Hydrothermal Sediment.</title>
        <authorList>
            <person name="Zhou Z."/>
            <person name="Liu Y."/>
            <person name="Xu W."/>
            <person name="Pan J."/>
            <person name="Luo Z.H."/>
            <person name="Li M."/>
        </authorList>
    </citation>
    <scope>NUCLEOTIDE SEQUENCE [LARGE SCALE GENOMIC DNA]</scope>
    <source>
        <strain evidence="1">SpSt-110</strain>
    </source>
</reference>
<dbReference type="EMBL" id="DRYK01000058">
    <property type="protein sequence ID" value="HHP68036.1"/>
    <property type="molecule type" value="Genomic_DNA"/>
</dbReference>
<proteinExistence type="predicted"/>
<comment type="caution">
    <text evidence="1">The sequence shown here is derived from an EMBL/GenBank/DDBJ whole genome shotgun (WGS) entry which is preliminary data.</text>
</comment>
<protein>
    <submittedName>
        <fullName evidence="1">Uncharacterized protein</fullName>
    </submittedName>
</protein>
<dbReference type="AlphaFoldDB" id="A0A7J3XZD3"/>
<sequence length="150" mass="17712">MEEEKTGHPGRRLKVVVQLIQAKKPYYIVRAYDSGRLIFQGKRIIKSEYVSKWFLYNQALLDQGFAVVKKKSSGEFQVVFSELAERRFKLFILYVYSLLNIRSSRRADCLAKCWSRIDVVSPLVDELWELSRMVEEKRFSSLLRGYCLCR</sequence>